<evidence type="ECO:0000313" key="3">
    <source>
        <dbReference type="Proteomes" id="UP000718564"/>
    </source>
</evidence>
<sequence>MIIFDPITLSAMHHTINTISVISVNTQNQSTLSLSQKTQLELANSPRKLSFLTRTTTPTLAVQTIISTPNSDRSKCGRGQSRDKYTQPFACDSIWNMPIGANAKYVDAYIGSKGVGVDTDWFIITQESDPAVPTYMPGSWSSARCSGFQVQQQAQWHPEAGELLKVPKNLIIEDAKVNFTPNNSSAFLKPDGRTLVSFNVTTRCQEGAPLYGVWFGQQDIYGDGIDGGHGGSGMSSIGGSIRKGELLNNKPIRHALKMVIWGKWLHYNFSSSTPGRRWPARLADANAAYQYQGSNPALVMGSLLAIPPNVTAQSLGVTSKAGKKIFQAMQDYGAYVVDDAGWDYNYLCIERSAEQEYEAVTGHQIDGDTALQADFAKIIAAVKVVDNNESNNIGGGGTPRQPLAPPIRN</sequence>
<dbReference type="RefSeq" id="WP_169155604.1">
    <property type="nucleotide sequence ID" value="NZ_CAWPJE010000071.1"/>
</dbReference>
<proteinExistence type="predicted"/>
<reference evidence="2 3" key="1">
    <citation type="submission" date="2018-06" db="EMBL/GenBank/DDBJ databases">
        <title>Comparative genomics of Brasilonema spp. strains.</title>
        <authorList>
            <person name="Alvarenga D.O."/>
            <person name="Fiore M.F."/>
            <person name="Varani A.M."/>
        </authorList>
    </citation>
    <scope>NUCLEOTIDE SEQUENCE [LARGE SCALE GENOMIC DNA]</scope>
    <source>
        <strain evidence="2 3">SPC951</strain>
    </source>
</reference>
<keyword evidence="3" id="KW-1185">Reference proteome</keyword>
<gene>
    <name evidence="2" type="ORF">DP116_13075</name>
</gene>
<accession>A0ABX1PA45</accession>
<evidence type="ECO:0000313" key="2">
    <source>
        <dbReference type="EMBL" id="NMG20342.1"/>
    </source>
</evidence>
<comment type="caution">
    <text evidence="2">The sequence shown here is derived from an EMBL/GenBank/DDBJ whole genome shotgun (WGS) entry which is preliminary data.</text>
</comment>
<feature type="region of interest" description="Disordered" evidence="1">
    <location>
        <begin position="390"/>
        <end position="409"/>
    </location>
</feature>
<dbReference type="Proteomes" id="UP000718564">
    <property type="component" value="Unassembled WGS sequence"/>
</dbReference>
<dbReference type="EMBL" id="QMEB01000089">
    <property type="protein sequence ID" value="NMG20342.1"/>
    <property type="molecule type" value="Genomic_DNA"/>
</dbReference>
<name>A0ABX1PA45_9CYAN</name>
<evidence type="ECO:0000256" key="1">
    <source>
        <dbReference type="SAM" id="MobiDB-lite"/>
    </source>
</evidence>
<organism evidence="2 3">
    <name type="scientific">Brasilonema bromeliae SPC951</name>
    <dbReference type="NCBI Taxonomy" id="385972"/>
    <lineage>
        <taxon>Bacteria</taxon>
        <taxon>Bacillati</taxon>
        <taxon>Cyanobacteriota</taxon>
        <taxon>Cyanophyceae</taxon>
        <taxon>Nostocales</taxon>
        <taxon>Scytonemataceae</taxon>
        <taxon>Brasilonema</taxon>
        <taxon>Bromeliae group (in: Brasilonema)</taxon>
    </lineage>
</organism>
<protein>
    <submittedName>
        <fullName evidence="2">Uncharacterized protein</fullName>
    </submittedName>
</protein>